<feature type="region of interest" description="Disordered" evidence="12">
    <location>
        <begin position="752"/>
        <end position="992"/>
    </location>
</feature>
<evidence type="ECO:0000256" key="8">
    <source>
        <dbReference type="ARBA" id="ARBA00022777"/>
    </source>
</evidence>
<keyword evidence="5" id="KW-0597">Phosphoprotein</keyword>
<dbReference type="CDD" id="cd14037">
    <property type="entry name" value="STKc_NAK_like"/>
    <property type="match status" value="1"/>
</dbReference>
<feature type="compositionally biased region" description="Basic and acidic residues" evidence="12">
    <location>
        <begin position="622"/>
        <end position="631"/>
    </location>
</feature>
<dbReference type="GO" id="GO:0004674">
    <property type="term" value="F:protein serine/threonine kinase activity"/>
    <property type="evidence" value="ECO:0007669"/>
    <property type="project" value="UniProtKB-KW"/>
</dbReference>
<evidence type="ECO:0000256" key="12">
    <source>
        <dbReference type="SAM" id="MobiDB-lite"/>
    </source>
</evidence>
<dbReference type="PROSITE" id="PS00108">
    <property type="entry name" value="PROTEIN_KINASE_ST"/>
    <property type="match status" value="1"/>
</dbReference>
<dbReference type="EMBL" id="JPOX01000006">
    <property type="protein sequence ID" value="KFX50782.1"/>
    <property type="molecule type" value="Genomic_DNA"/>
</dbReference>
<evidence type="ECO:0000256" key="2">
    <source>
        <dbReference type="ARBA" id="ARBA00012513"/>
    </source>
</evidence>
<dbReference type="FunFam" id="1.10.510.10:FF:000441">
    <property type="entry name" value="Serine/threonine protein kinase"/>
    <property type="match status" value="1"/>
</dbReference>
<evidence type="ECO:0000256" key="3">
    <source>
        <dbReference type="ARBA" id="ARBA00022490"/>
    </source>
</evidence>
<feature type="domain" description="Protein kinase" evidence="13">
    <location>
        <begin position="44"/>
        <end position="321"/>
    </location>
</feature>
<keyword evidence="9" id="KW-0067">ATP-binding</keyword>
<dbReference type="PROSITE" id="PS50011">
    <property type="entry name" value="PROTEIN_KINASE_DOM"/>
    <property type="match status" value="1"/>
</dbReference>
<evidence type="ECO:0000256" key="5">
    <source>
        <dbReference type="ARBA" id="ARBA00022553"/>
    </source>
</evidence>
<reference key="1">
    <citation type="journal article" date="2014" name="PLoS Genet.">
        <title>Signature Gene Expression Reveals Novel Clues to the Molecular Mechanisms of Dimorphic Transition in Penicillium marneffei.</title>
        <authorList>
            <person name="Yang E."/>
            <person name="Wang G."/>
            <person name="Cai J."/>
            <person name="Woo P.C."/>
            <person name="Lau S.K."/>
            <person name="Yuen K.-Y."/>
            <person name="Chow W.-N."/>
            <person name="Lin X."/>
        </authorList>
    </citation>
    <scope>NUCLEOTIDE SEQUENCE [LARGE SCALE GENOMIC DNA]</scope>
    <source>
        <strain>PM1</strain>
    </source>
</reference>
<dbReference type="SMART" id="SM00220">
    <property type="entry name" value="S_TKc"/>
    <property type="match status" value="1"/>
</dbReference>
<feature type="compositionally biased region" description="Polar residues" evidence="12">
    <location>
        <begin position="516"/>
        <end position="532"/>
    </location>
</feature>
<comment type="caution">
    <text evidence="14">The sequence shown here is derived from an EMBL/GenBank/DDBJ whole genome shotgun (WGS) entry which is preliminary data.</text>
</comment>
<keyword evidence="7" id="KW-0547">Nucleotide-binding</keyword>
<dbReference type="InterPro" id="IPR000719">
    <property type="entry name" value="Prot_kinase_dom"/>
</dbReference>
<evidence type="ECO:0000256" key="11">
    <source>
        <dbReference type="ARBA" id="ARBA00048679"/>
    </source>
</evidence>
<dbReference type="HOGENOM" id="CLU_011638_0_0_1"/>
<keyword evidence="4" id="KW-0723">Serine/threonine-protein kinase</keyword>
<feature type="compositionally biased region" description="Polar residues" evidence="12">
    <location>
        <begin position="754"/>
        <end position="766"/>
    </location>
</feature>
<feature type="compositionally biased region" description="Polar residues" evidence="12">
    <location>
        <begin position="580"/>
        <end position="592"/>
    </location>
</feature>
<keyword evidence="3" id="KW-0963">Cytoplasm</keyword>
<dbReference type="Pfam" id="PF00069">
    <property type="entry name" value="Pkinase"/>
    <property type="match status" value="1"/>
</dbReference>
<dbReference type="SUPFAM" id="SSF56112">
    <property type="entry name" value="Protein kinase-like (PK-like)"/>
    <property type="match status" value="1"/>
</dbReference>
<feature type="compositionally biased region" description="Polar residues" evidence="12">
    <location>
        <begin position="843"/>
        <end position="857"/>
    </location>
</feature>
<evidence type="ECO:0000256" key="1">
    <source>
        <dbReference type="ARBA" id="ARBA00004496"/>
    </source>
</evidence>
<dbReference type="AlphaFoldDB" id="A0A093VE11"/>
<dbReference type="GO" id="GO:0005524">
    <property type="term" value="F:ATP binding"/>
    <property type="evidence" value="ECO:0007669"/>
    <property type="project" value="UniProtKB-KW"/>
</dbReference>
<dbReference type="GO" id="GO:0005737">
    <property type="term" value="C:cytoplasm"/>
    <property type="evidence" value="ECO:0007669"/>
    <property type="project" value="UniProtKB-SubCell"/>
</dbReference>
<sequence>MASYHSQAQSRSAHQAVNAVSMTASAPAGTFVPGTKVQVGNHRVVIEKYLSEGGFAHVYVVKLPHPVDGVETAVLKRVAVPDKTALAGMRTEVETMKKLKGHRHIVTYIDSHASQLKGGGYEVFLLMENCQGGGLIDFMNTRLQHRLTEPEILKIFSDVSEGVACMHYLKPPLLHRDLKVENVLISLSSGKSPLYKLCDFGSTAPPRPAATSAAEGRLIEDDIQRHTTMQYRSPEMIDVYRKQPIDEKSDIWALGVLLYKLCYYTTPFEDVGQMAILNASYKFPSYPNFSDRLKRLIASMLQEDPRKRPTIYGVLKESCNMQGKEVPIRDIYAERTQSEARRNQELPPPPPSTEVPRVGAVFSPPMQETQIIPEIAPMRRGRPSKPSSQQTSAHPSPSPYRAKSNDPFATLDGKRNSQNADELAARFPTLDQFSLLHEKGDKFEFEPTTDKKPEADDLSQRVTNALADDAFVKPASPYLPTKEEVESHRDVSASVAEQAQKRRSPSLKAEEPSLRRASSQRPTMISTGTMTESPPPAISENRTSISRPPSSRPIYKFPPPSQDRQPERPWTSETDRPSTGLGTVPSQTTTIQVVEPKSRVSSEDNSRSQSSTRPSIEMSRPPFRDLDDAMNRPRSANSRVRPSSVHLGGRFDPTSSRDSMLRSPALDARRPDYEGGEPLKHARTDGDYDGERGNITSEVDYLRAREEEEAARRKEKRLSGGSKHVKRSSLSSLAISGKGLLAGRFGDAFRRFEQNTSDNKSRTPSPSEVDKQLTPIAGSEATDDRSDDDALGSEATDISPEMRRELERRRLSQEEKRVANAAAEYRLRVAGRGTGGREGTKSLVIQNRVQSLLQDNSRPAPKTASGYGKYTNSESDGPAQASESSDREYAPRLPTRPKPPPKDIRSTPSLTKINTPGGSAQPTKATPVETIPSQRTAQRPVAPPKPKKLQTGGSRSDERVPPTSSSGADPTSPTEDWEKNFSRRYPSLSGLEMVETEIDVPKLSSIRTREI</sequence>
<dbReference type="eggNOG" id="KOG1989">
    <property type="taxonomic scope" value="Eukaryota"/>
</dbReference>
<evidence type="ECO:0000259" key="13">
    <source>
        <dbReference type="PROSITE" id="PS50011"/>
    </source>
</evidence>
<comment type="catalytic activity">
    <reaction evidence="10">
        <text>L-threonyl-[protein] + ATP = O-phospho-L-threonyl-[protein] + ADP + H(+)</text>
        <dbReference type="Rhea" id="RHEA:46608"/>
        <dbReference type="Rhea" id="RHEA-COMP:11060"/>
        <dbReference type="Rhea" id="RHEA-COMP:11605"/>
        <dbReference type="ChEBI" id="CHEBI:15378"/>
        <dbReference type="ChEBI" id="CHEBI:30013"/>
        <dbReference type="ChEBI" id="CHEBI:30616"/>
        <dbReference type="ChEBI" id="CHEBI:61977"/>
        <dbReference type="ChEBI" id="CHEBI:456216"/>
        <dbReference type="EC" id="2.7.11.1"/>
    </reaction>
</comment>
<dbReference type="InterPro" id="IPR008271">
    <property type="entry name" value="Ser/Thr_kinase_AS"/>
</dbReference>
<feature type="compositionally biased region" description="Polar residues" evidence="12">
    <location>
        <begin position="962"/>
        <end position="974"/>
    </location>
</feature>
<evidence type="ECO:0000256" key="4">
    <source>
        <dbReference type="ARBA" id="ARBA00022527"/>
    </source>
</evidence>
<dbReference type="InterPro" id="IPR011009">
    <property type="entry name" value="Kinase-like_dom_sf"/>
</dbReference>
<dbReference type="GO" id="GO:0007015">
    <property type="term" value="P:actin filament organization"/>
    <property type="evidence" value="ECO:0007669"/>
    <property type="project" value="TreeGrafter"/>
</dbReference>
<comment type="catalytic activity">
    <reaction evidence="11">
        <text>L-seryl-[protein] + ATP = O-phospho-L-seryl-[protein] + ADP + H(+)</text>
        <dbReference type="Rhea" id="RHEA:17989"/>
        <dbReference type="Rhea" id="RHEA-COMP:9863"/>
        <dbReference type="Rhea" id="RHEA-COMP:11604"/>
        <dbReference type="ChEBI" id="CHEBI:15378"/>
        <dbReference type="ChEBI" id="CHEBI:29999"/>
        <dbReference type="ChEBI" id="CHEBI:30616"/>
        <dbReference type="ChEBI" id="CHEBI:83421"/>
        <dbReference type="ChEBI" id="CHEBI:456216"/>
        <dbReference type="EC" id="2.7.11.1"/>
    </reaction>
</comment>
<keyword evidence="8 14" id="KW-0418">Kinase</keyword>
<feature type="compositionally biased region" description="Basic and acidic residues" evidence="12">
    <location>
        <begin position="481"/>
        <end position="491"/>
    </location>
</feature>
<dbReference type="PANTHER" id="PTHR22967">
    <property type="entry name" value="SERINE/THREONINE PROTEIN KINASE"/>
    <property type="match status" value="1"/>
</dbReference>
<keyword evidence="6" id="KW-0808">Transferase</keyword>
<comment type="subcellular location">
    <subcellularLocation>
        <location evidence="1">Cytoplasm</location>
    </subcellularLocation>
</comment>
<name>A0A093VE11_TALMA</name>
<dbReference type="Gene3D" id="1.10.510.10">
    <property type="entry name" value="Transferase(Phosphotransferase) domain 1"/>
    <property type="match status" value="1"/>
</dbReference>
<feature type="compositionally biased region" description="Basic and acidic residues" evidence="12">
    <location>
        <begin position="441"/>
        <end position="459"/>
    </location>
</feature>
<reference evidence="14" key="2">
    <citation type="journal article" date="2014" name="PLoS Genet.">
        <title>Signature gene expression reveals novel clues to the molecular mechanisms of dimorphic transition in Penicillium marneffei.</title>
        <authorList>
            <person name="Yang E."/>
            <person name="Wang G."/>
            <person name="Cai J."/>
            <person name="Woo P.C."/>
            <person name="Lau S.K."/>
            <person name="Yuen K.-Y."/>
            <person name="Chow W.-N."/>
            <person name="Lin X."/>
        </authorList>
    </citation>
    <scope>NUCLEOTIDE SEQUENCE</scope>
    <source>
        <strain evidence="14">PM1</strain>
    </source>
</reference>
<organism evidence="14">
    <name type="scientific">Talaromyces marneffei PM1</name>
    <dbReference type="NCBI Taxonomy" id="1077442"/>
    <lineage>
        <taxon>Eukaryota</taxon>
        <taxon>Fungi</taxon>
        <taxon>Dikarya</taxon>
        <taxon>Ascomycota</taxon>
        <taxon>Pezizomycotina</taxon>
        <taxon>Eurotiomycetes</taxon>
        <taxon>Eurotiomycetidae</taxon>
        <taxon>Eurotiales</taxon>
        <taxon>Trichocomaceae</taxon>
        <taxon>Talaromyces</taxon>
        <taxon>Talaromyces sect. Talaromyces</taxon>
    </lineage>
</organism>
<feature type="compositionally biased region" description="Low complexity" evidence="12">
    <location>
        <begin position="544"/>
        <end position="554"/>
    </location>
</feature>
<evidence type="ECO:0000256" key="10">
    <source>
        <dbReference type="ARBA" id="ARBA00047899"/>
    </source>
</evidence>
<feature type="compositionally biased region" description="Polar residues" evidence="12">
    <location>
        <begin position="906"/>
        <end position="924"/>
    </location>
</feature>
<feature type="region of interest" description="Disordered" evidence="12">
    <location>
        <begin position="441"/>
        <end position="733"/>
    </location>
</feature>
<evidence type="ECO:0000256" key="9">
    <source>
        <dbReference type="ARBA" id="ARBA00022840"/>
    </source>
</evidence>
<evidence type="ECO:0000256" key="7">
    <source>
        <dbReference type="ARBA" id="ARBA00022741"/>
    </source>
</evidence>
<gene>
    <name evidence="14" type="ORF">GQ26_0060890</name>
</gene>
<feature type="region of interest" description="Disordered" evidence="12">
    <location>
        <begin position="338"/>
        <end position="414"/>
    </location>
</feature>
<feature type="compositionally biased region" description="Basic and acidic residues" evidence="12">
    <location>
        <begin position="700"/>
        <end position="712"/>
    </location>
</feature>
<evidence type="ECO:0000313" key="14">
    <source>
        <dbReference type="EMBL" id="KFX50782.1"/>
    </source>
</evidence>
<dbReference type="EC" id="2.7.11.1" evidence="2"/>
<accession>A0A093VE11</accession>
<proteinExistence type="predicted"/>
<feature type="compositionally biased region" description="Basic and acidic residues" evidence="12">
    <location>
        <begin position="800"/>
        <end position="818"/>
    </location>
</feature>
<feature type="compositionally biased region" description="Polar residues" evidence="12">
    <location>
        <begin position="385"/>
        <end position="395"/>
    </location>
</feature>
<dbReference type="PANTHER" id="PTHR22967:SF57">
    <property type="entry name" value="AUXILIN, ISOFORM A-RELATED"/>
    <property type="match status" value="1"/>
</dbReference>
<evidence type="ECO:0000256" key="6">
    <source>
        <dbReference type="ARBA" id="ARBA00022679"/>
    </source>
</evidence>
<feature type="compositionally biased region" description="Basic and acidic residues" evidence="12">
    <location>
        <begin position="667"/>
        <end position="692"/>
    </location>
</feature>
<protein>
    <recommendedName>
        <fullName evidence="2">non-specific serine/threonine protein kinase</fullName>
        <ecNumber evidence="2">2.7.11.1</ecNumber>
    </recommendedName>
</protein>
<dbReference type="GO" id="GO:0000147">
    <property type="term" value="P:actin cortical patch assembly"/>
    <property type="evidence" value="ECO:0007669"/>
    <property type="project" value="TreeGrafter"/>
</dbReference>
<feature type="compositionally biased region" description="Basic and acidic residues" evidence="12">
    <location>
        <begin position="596"/>
        <end position="606"/>
    </location>
</feature>